<evidence type="ECO:0000256" key="1">
    <source>
        <dbReference type="SAM" id="MobiDB-lite"/>
    </source>
</evidence>
<proteinExistence type="predicted"/>
<protein>
    <recommendedName>
        <fullName evidence="4">Lipoprotein</fullName>
    </recommendedName>
</protein>
<evidence type="ECO:0000313" key="3">
    <source>
        <dbReference type="Proteomes" id="UP001501822"/>
    </source>
</evidence>
<name>A0ABN0X5S5_9ACTN</name>
<dbReference type="SUPFAM" id="SSF109998">
    <property type="entry name" value="Triger factor/SurA peptide-binding domain-like"/>
    <property type="match status" value="1"/>
</dbReference>
<dbReference type="InterPro" id="IPR027304">
    <property type="entry name" value="Trigger_fact/SurA_dom_sf"/>
</dbReference>
<dbReference type="EMBL" id="BAAABM010000047">
    <property type="protein sequence ID" value="GAA0355835.1"/>
    <property type="molecule type" value="Genomic_DNA"/>
</dbReference>
<comment type="caution">
    <text evidence="2">The sequence shown here is derived from an EMBL/GenBank/DDBJ whole genome shotgun (WGS) entry which is preliminary data.</text>
</comment>
<dbReference type="Proteomes" id="UP001501822">
    <property type="component" value="Unassembled WGS sequence"/>
</dbReference>
<accession>A0ABN0X5S5</accession>
<organism evidence="2 3">
    <name type="scientific">Actinoallomurus spadix</name>
    <dbReference type="NCBI Taxonomy" id="79912"/>
    <lineage>
        <taxon>Bacteria</taxon>
        <taxon>Bacillati</taxon>
        <taxon>Actinomycetota</taxon>
        <taxon>Actinomycetes</taxon>
        <taxon>Streptosporangiales</taxon>
        <taxon>Thermomonosporaceae</taxon>
        <taxon>Actinoallomurus</taxon>
    </lineage>
</organism>
<feature type="compositionally biased region" description="Polar residues" evidence="1">
    <location>
        <begin position="228"/>
        <end position="244"/>
    </location>
</feature>
<gene>
    <name evidence="2" type="ORF">GCM10010151_51830</name>
</gene>
<keyword evidence="3" id="KW-1185">Reference proteome</keyword>
<evidence type="ECO:0000313" key="2">
    <source>
        <dbReference type="EMBL" id="GAA0355835.1"/>
    </source>
</evidence>
<sequence>MPDVPRDPRGRGIEKDAVIRKPFKIMIAAGLAGAALTACGPVKTGAAALVGNDRITIAKLNSTVDEWSKELPKYPAAQQVAQQAQAQGKQIPFDPSSPQRSALYQLVDMKVWNEVARAEGVSISGGQVDAVIAQNGGKPAIDANVLAQGLPVEYGRDWVKSILLRGAVFQKYGVNTAQDQQSQQRALEQAAGSYQRAGHRLRLEVNPRYGSFDFQRMVLGPVCPTLSKPDSGTPTTSGGVSCQA</sequence>
<dbReference type="Gene3D" id="1.10.4030.10">
    <property type="entry name" value="Porin chaperone SurA, peptide-binding domain"/>
    <property type="match status" value="1"/>
</dbReference>
<feature type="region of interest" description="Disordered" evidence="1">
    <location>
        <begin position="225"/>
        <end position="244"/>
    </location>
</feature>
<reference evidence="2 3" key="1">
    <citation type="journal article" date="2019" name="Int. J. Syst. Evol. Microbiol.">
        <title>The Global Catalogue of Microorganisms (GCM) 10K type strain sequencing project: providing services to taxonomists for standard genome sequencing and annotation.</title>
        <authorList>
            <consortium name="The Broad Institute Genomics Platform"/>
            <consortium name="The Broad Institute Genome Sequencing Center for Infectious Disease"/>
            <person name="Wu L."/>
            <person name="Ma J."/>
        </authorList>
    </citation>
    <scope>NUCLEOTIDE SEQUENCE [LARGE SCALE GENOMIC DNA]</scope>
    <source>
        <strain evidence="2 3">JCM 3146</strain>
    </source>
</reference>
<evidence type="ECO:0008006" key="4">
    <source>
        <dbReference type="Google" id="ProtNLM"/>
    </source>
</evidence>